<gene>
    <name evidence="1" type="ORF">CCACVL1_10720</name>
</gene>
<keyword evidence="2" id="KW-1185">Reference proteome</keyword>
<protein>
    <submittedName>
        <fullName evidence="1">Uncharacterized protein</fullName>
    </submittedName>
</protein>
<sequence>MEEHISVELSHAVLCNMLLVFFRDQRPFRPRLSWLDPKTRNIDELDGPLGLDGCHSSIHILGHHSPLYIKQQAMHFPW</sequence>
<name>A0A1R3IQ34_COCAP</name>
<dbReference type="Gramene" id="OMO84682">
    <property type="protein sequence ID" value="OMO84682"/>
    <property type="gene ID" value="CCACVL1_10720"/>
</dbReference>
<comment type="caution">
    <text evidence="1">The sequence shown here is derived from an EMBL/GenBank/DDBJ whole genome shotgun (WGS) entry which is preliminary data.</text>
</comment>
<accession>A0A1R3IQ34</accession>
<evidence type="ECO:0000313" key="1">
    <source>
        <dbReference type="EMBL" id="OMO84682.1"/>
    </source>
</evidence>
<organism evidence="1 2">
    <name type="scientific">Corchorus capsularis</name>
    <name type="common">Jute</name>
    <dbReference type="NCBI Taxonomy" id="210143"/>
    <lineage>
        <taxon>Eukaryota</taxon>
        <taxon>Viridiplantae</taxon>
        <taxon>Streptophyta</taxon>
        <taxon>Embryophyta</taxon>
        <taxon>Tracheophyta</taxon>
        <taxon>Spermatophyta</taxon>
        <taxon>Magnoliopsida</taxon>
        <taxon>eudicotyledons</taxon>
        <taxon>Gunneridae</taxon>
        <taxon>Pentapetalae</taxon>
        <taxon>rosids</taxon>
        <taxon>malvids</taxon>
        <taxon>Malvales</taxon>
        <taxon>Malvaceae</taxon>
        <taxon>Grewioideae</taxon>
        <taxon>Apeibeae</taxon>
        <taxon>Corchorus</taxon>
    </lineage>
</organism>
<proteinExistence type="predicted"/>
<dbReference type="Proteomes" id="UP000188268">
    <property type="component" value="Unassembled WGS sequence"/>
</dbReference>
<evidence type="ECO:0000313" key="2">
    <source>
        <dbReference type="Proteomes" id="UP000188268"/>
    </source>
</evidence>
<reference evidence="1 2" key="1">
    <citation type="submission" date="2013-09" db="EMBL/GenBank/DDBJ databases">
        <title>Corchorus capsularis genome sequencing.</title>
        <authorList>
            <person name="Alam M."/>
            <person name="Haque M.S."/>
            <person name="Islam M.S."/>
            <person name="Emdad E.M."/>
            <person name="Islam M.M."/>
            <person name="Ahmed B."/>
            <person name="Halim A."/>
            <person name="Hossen Q.M.M."/>
            <person name="Hossain M.Z."/>
            <person name="Ahmed R."/>
            <person name="Khan M.M."/>
            <person name="Islam R."/>
            <person name="Rashid M.M."/>
            <person name="Khan S.A."/>
            <person name="Rahman M.S."/>
            <person name="Alam M."/>
        </authorList>
    </citation>
    <scope>NUCLEOTIDE SEQUENCE [LARGE SCALE GENOMIC DNA]</scope>
    <source>
        <strain evidence="2">cv. CVL-1</strain>
        <tissue evidence="1">Whole seedling</tissue>
    </source>
</reference>
<dbReference type="EMBL" id="AWWV01009705">
    <property type="protein sequence ID" value="OMO84682.1"/>
    <property type="molecule type" value="Genomic_DNA"/>
</dbReference>
<dbReference type="AlphaFoldDB" id="A0A1R3IQ34"/>